<gene>
    <name evidence="6" type="primary">lktA</name>
    <name evidence="6" type="ORF">NCTC11470_01383</name>
</gene>
<dbReference type="InterPro" id="IPR018511">
    <property type="entry name" value="Hemolysin-typ_Ca-bd_CS"/>
</dbReference>
<name>A0A380PSI0_YERFR</name>
<dbReference type="SUPFAM" id="SSF51120">
    <property type="entry name" value="beta-Roll"/>
    <property type="match status" value="2"/>
</dbReference>
<dbReference type="InterPro" id="IPR050557">
    <property type="entry name" value="RTX_toxin/Mannuronan_C5-epim"/>
</dbReference>
<dbReference type="InterPro" id="IPR011049">
    <property type="entry name" value="Serralysin-like_metalloprot_C"/>
</dbReference>
<evidence type="ECO:0000256" key="2">
    <source>
        <dbReference type="ARBA" id="ARBA00022801"/>
    </source>
</evidence>
<keyword evidence="3" id="KW-0788">Thiol protease</keyword>
<dbReference type="GO" id="GO:0005576">
    <property type="term" value="C:extracellular region"/>
    <property type="evidence" value="ECO:0007669"/>
    <property type="project" value="UniProtKB-SubCell"/>
</dbReference>
<dbReference type="CDD" id="cd20494">
    <property type="entry name" value="C58_RtxA"/>
    <property type="match status" value="1"/>
</dbReference>
<evidence type="ECO:0000259" key="5">
    <source>
        <dbReference type="Pfam" id="PF03543"/>
    </source>
</evidence>
<evidence type="ECO:0000256" key="4">
    <source>
        <dbReference type="SAM" id="MobiDB-lite"/>
    </source>
</evidence>
<dbReference type="GO" id="GO:0004197">
    <property type="term" value="F:cysteine-type endopeptidase activity"/>
    <property type="evidence" value="ECO:0007669"/>
    <property type="project" value="InterPro"/>
</dbReference>
<accession>A0A380PSI0</accession>
<dbReference type="Gene3D" id="2.150.10.10">
    <property type="entry name" value="Serralysin-like metalloprotease, C-terminal"/>
    <property type="match status" value="2"/>
</dbReference>
<feature type="compositionally biased region" description="Low complexity" evidence="4">
    <location>
        <begin position="1972"/>
        <end position="1984"/>
    </location>
</feature>
<keyword evidence="1" id="KW-0645">Protease</keyword>
<evidence type="ECO:0000256" key="1">
    <source>
        <dbReference type="ARBA" id="ARBA00022670"/>
    </source>
</evidence>
<dbReference type="Pfam" id="PF03543">
    <property type="entry name" value="Peptidase_C58"/>
    <property type="match status" value="1"/>
</dbReference>
<dbReference type="PANTHER" id="PTHR38340:SF1">
    <property type="entry name" value="S-LAYER PROTEIN"/>
    <property type="match status" value="1"/>
</dbReference>
<dbReference type="EMBL" id="UHJA01000001">
    <property type="protein sequence ID" value="SUP76353.1"/>
    <property type="molecule type" value="Genomic_DNA"/>
</dbReference>
<dbReference type="InterPro" id="IPR006473">
    <property type="entry name" value="Peptidase_C58_Yopt"/>
</dbReference>
<keyword evidence="2" id="KW-0378">Hydrolase</keyword>
<dbReference type="PANTHER" id="PTHR38340">
    <property type="entry name" value="S-LAYER PROTEIN"/>
    <property type="match status" value="1"/>
</dbReference>
<dbReference type="GeneID" id="57906614"/>
<evidence type="ECO:0000256" key="3">
    <source>
        <dbReference type="ARBA" id="ARBA00022807"/>
    </source>
</evidence>
<reference evidence="6 7" key="1">
    <citation type="submission" date="2018-06" db="EMBL/GenBank/DDBJ databases">
        <authorList>
            <consortium name="Pathogen Informatics"/>
            <person name="Doyle S."/>
        </authorList>
    </citation>
    <scope>NUCLEOTIDE SEQUENCE [LARGE SCALE GENOMIC DNA]</scope>
    <source>
        <strain evidence="6 7">NCTC11470</strain>
    </source>
</reference>
<dbReference type="Proteomes" id="UP000254835">
    <property type="component" value="Unassembled WGS sequence"/>
</dbReference>
<dbReference type="PROSITE" id="PS00330">
    <property type="entry name" value="HEMOLYSIN_CALCIUM"/>
    <property type="match status" value="2"/>
</dbReference>
<dbReference type="GO" id="GO:0005509">
    <property type="term" value="F:calcium ion binding"/>
    <property type="evidence" value="ECO:0007669"/>
    <property type="project" value="InterPro"/>
</dbReference>
<dbReference type="OrthoDB" id="6480940at2"/>
<feature type="region of interest" description="Disordered" evidence="4">
    <location>
        <begin position="1967"/>
        <end position="1987"/>
    </location>
</feature>
<dbReference type="RefSeq" id="WP_004708831.1">
    <property type="nucleotide sequence ID" value="NZ_CP023964.1"/>
</dbReference>
<feature type="domain" description="Peptidase C58 YopT-type" evidence="5">
    <location>
        <begin position="222"/>
        <end position="372"/>
    </location>
</feature>
<organism evidence="6 7">
    <name type="scientific">Yersinia frederiksenii</name>
    <dbReference type="NCBI Taxonomy" id="29484"/>
    <lineage>
        <taxon>Bacteria</taxon>
        <taxon>Pseudomonadati</taxon>
        <taxon>Pseudomonadota</taxon>
        <taxon>Gammaproteobacteria</taxon>
        <taxon>Enterobacterales</taxon>
        <taxon>Yersiniaceae</taxon>
        <taxon>Yersinia</taxon>
    </lineage>
</organism>
<protein>
    <submittedName>
        <fullName evidence="6">Putative RTX-family protein</fullName>
    </submittedName>
</protein>
<dbReference type="GO" id="GO:0006508">
    <property type="term" value="P:proteolysis"/>
    <property type="evidence" value="ECO:0007669"/>
    <property type="project" value="UniProtKB-KW"/>
</dbReference>
<evidence type="ECO:0000313" key="7">
    <source>
        <dbReference type="Proteomes" id="UP000254835"/>
    </source>
</evidence>
<evidence type="ECO:0000313" key="6">
    <source>
        <dbReference type="EMBL" id="SUP76353.1"/>
    </source>
</evidence>
<proteinExistence type="predicted"/>
<sequence length="2110" mass="238732">MSLIEQYSFDFSQGRDLVKKLETSLYEIGYYSVTPGDVDGAKKISGALCYALSTKFMMEERNGNVGGGKRYFSWLQRAIDSYKQNAQIVDRDPSNIQSKLLMQYYRQFLHTELERILILQNSQYVNNNYKEIKKNFGGVANLMKSGKHDKTMISLYALIQEIKEKSVGGRISHNDLIDVIEKYVACNDEDFKSTLNKIREKGKDKKYLISYILDDLVEHHSKINRVYSEDGQHVMMPKDKVKSDLFGTMLGAAIESEKRRAADMYGGLLLERGLIRSGDRSEDTRRTEMKNNLIESSRKLKLLLNDISNISHNTYISISSPNHTLAISIVKNEKNKISWTFFDPNFGAKTFDNHTDFKKHIHNHLNKKITRNGSEIVVGKYYDFPVDALETLDFSVAYIKYEDDMRPHHDYSVSKISQDGERVYIIKSLKENKIVFNLSPESTAKVIDFSAKEKASGECQIKSLVMEITASGKVFNVHMSVDSFDNALSTLKPNIDMLINYKKDNPTVMDIDFTHGVIKKYAASSFDFAKPGNYSEISIYNFELESLSSRTKNAIQMLDRLAEGRISLTQLSSETRSSLAEFLDGGNDILANRNILKATTDPDYYLQLRLELSELQQVSVNNPQLESIKISAALEVSKQWHINQNNKNSKLVTFSHELGAKGVTAVNQLLTLSLDLTKATKKQIDLGVLYFYSLLKGDSVKFKQQLLEHRNLTYLKSNNIATDNENRQLTNFNNLINILNEHQHSNIRTFTADGFLNQGVNLSDVGYHQLMTDEFLLNISIEKTRDQYLYRIYDTEGGEFTLSGITLQEINKKLNSFIGLYTADNINTPSNQSYKLYRINLSDNVNNGSQLLLENVFKQNLTSERQRLTEQGNIFFNGEVIALHTLYDMGATLNGKIISVEAILSDADWQHKLRFDPLLLNEFYILPDGRSIEQQQSVKVLRQLLTEDNNHKILDNVVDSFERGEAITRLNTIKHHVERDGNIDTKLWHDLTRTTATSRRFQSIGQTVGSGAQTLGFITSSISTSVMVKRLQDPDITDKERDEIMKQLAITWGSRGVDISTDLMQPTFNKLHNYFSKKLLSGARSGIGRTGYSLAAKSAKYAGTAFNLASAGFDIHDAVENFDKAANEENTDLKTDYLVNASLSTISAVVSVTTAIALALGFASAGPIGIVAGAVIMLASAMYNAIRQTQYIKEQVSLSLDEEVNTGWNLFVGAEPPKSVRDKLAQKNQEDLDKYFIQSVKNTLKDQLQPMGFNRYFHGRQRFNSASVTKFCIIHKDDEKYEKYSKEELLKIYLHLDAKVYSEDKIINRKYSSRGSVRRYFVMRYMVEPLNYFEYNRWAEINASDKLISIRIQEISYKNSFTRSVVIIMNYELFNSYLLPHNKNYLLGRVNNKDLYEEAIDPDGDNNTHFHIDSSNNIIFGYGDAKNSFYVSKFNNILVGGQKDDIFSLSSYLPHSMQVVPNFLDGQGGSDTLLLSGLRIGNKGFNANLLEGYVYIRGNEGKGEWAKEANLKDIENVIGQAYLNDILHGNNNDNYINGISGFDNIKGLDGNDKMQLINGVADGGRGNDLYLITAQDKGHHQVKIIDSGLDEISSILMSYSVTDLRSINLDDNDVILKWEKSDRSHTIILENAYKQKKYNSKRVLNHNYMFTTSDGFILSANWPEEVDFNANRWLLSLEFSAVYNYLSDTTLYKKDEVPISPKKIKVFLNKNNNSMIIDSRVVKFPNCVNPLLIAYPTSQSTLLTGNIKNNVFHRLKAGSRSVGFSGDNRYEISDILRADNTENSFIDIEFFAGDTVENIKQNTMTIVFNDVNAYDLNVRYDERHLRLYIEHRDQPNDFAIVRIEQLAEAVSSDGKKLITLIDKNKKSFYIDIEGGSYNILESIPTNITATKFDDNIIVPDGYRLENDFLDLYGGDDTVSDLSGQGNTIICGSGNDIIYAAAGNNDIQGGPGNDELFTGDGDDIIKGGDDNDLLSSGNGNDNLDGGNDDDRYVIEKGYGKTTIHDNHGRNSITFKDIDHTELQFEKEKNNLRISIRGSAKVVVIKNHYLYNNMRSNFVFKTNNHIIEGDNLDLLFSSMTALSDNIHNSIQDPGSRIYGSMHQNLWVPITVG</sequence>